<feature type="compositionally biased region" description="Low complexity" evidence="1">
    <location>
        <begin position="298"/>
        <end position="330"/>
    </location>
</feature>
<dbReference type="AlphaFoldDB" id="A0A318Y8C0"/>
<feature type="region of interest" description="Disordered" evidence="1">
    <location>
        <begin position="66"/>
        <end position="113"/>
    </location>
</feature>
<protein>
    <submittedName>
        <fullName evidence="2">Uncharacterized protein</fullName>
    </submittedName>
</protein>
<feature type="compositionally biased region" description="Basic and acidic residues" evidence="1">
    <location>
        <begin position="86"/>
        <end position="96"/>
    </location>
</feature>
<proteinExistence type="predicted"/>
<dbReference type="RefSeq" id="XP_025475642.1">
    <property type="nucleotide sequence ID" value="XM_025624929.1"/>
</dbReference>
<name>A0A318Y8C0_ASPNB</name>
<feature type="region of interest" description="Disordered" evidence="1">
    <location>
        <begin position="361"/>
        <end position="385"/>
    </location>
</feature>
<dbReference type="GeneID" id="37127385"/>
<dbReference type="OrthoDB" id="5328614at2759"/>
<sequence>MPDFNNVNLIRHFQIPLARAALTPQIQQSLVNMDRIELESEKKTSFTIFARPLGATLEEALRTRSSLTAGTPILEQMKSSPSTHAASREDTPHTDASEAAPGPPAGQPTCRNTSPLRPVIRAVELAYPATLFNLNILPLTSTAISLPADTIIEGAIVDGADGSAPVIAAFTTQTGHVITSFGPGQDIKSISFREVAGISVQRSHPNRDYNSIEVTLRVNRCSLIRGSECRPSSKLESAISAPSDHRTTETAANMITDLARTAASANTGIPLAASASSNGGPSATTIKAHRRTTACPLSAPGGPSHSGAGSGAAGHSPPSSGSGPAPNAAGFSQNLAARSAIGRDTTLSDAISKATDMADRIAGTSTSLQEEDSSERLTTSPPLRI</sequence>
<gene>
    <name evidence="2" type="ORF">BO87DRAFT_390335</name>
</gene>
<feature type="compositionally biased region" description="Polar residues" evidence="1">
    <location>
        <begin position="376"/>
        <end position="385"/>
    </location>
</feature>
<keyword evidence="3" id="KW-1185">Reference proteome</keyword>
<evidence type="ECO:0000256" key="1">
    <source>
        <dbReference type="SAM" id="MobiDB-lite"/>
    </source>
</evidence>
<organism evidence="2 3">
    <name type="scientific">Aspergillus neoniger (strain CBS 115656)</name>
    <dbReference type="NCBI Taxonomy" id="1448310"/>
    <lineage>
        <taxon>Eukaryota</taxon>
        <taxon>Fungi</taxon>
        <taxon>Dikarya</taxon>
        <taxon>Ascomycota</taxon>
        <taxon>Pezizomycotina</taxon>
        <taxon>Eurotiomycetes</taxon>
        <taxon>Eurotiomycetidae</taxon>
        <taxon>Eurotiales</taxon>
        <taxon>Aspergillaceae</taxon>
        <taxon>Aspergillus</taxon>
        <taxon>Aspergillus subgen. Circumdati</taxon>
    </lineage>
</organism>
<feature type="region of interest" description="Disordered" evidence="1">
    <location>
        <begin position="294"/>
        <end position="330"/>
    </location>
</feature>
<dbReference type="Proteomes" id="UP000247647">
    <property type="component" value="Unassembled WGS sequence"/>
</dbReference>
<accession>A0A318Y8C0</accession>
<evidence type="ECO:0000313" key="2">
    <source>
        <dbReference type="EMBL" id="PYH30164.1"/>
    </source>
</evidence>
<evidence type="ECO:0000313" key="3">
    <source>
        <dbReference type="Proteomes" id="UP000247647"/>
    </source>
</evidence>
<dbReference type="EMBL" id="KZ821483">
    <property type="protein sequence ID" value="PYH30164.1"/>
    <property type="molecule type" value="Genomic_DNA"/>
</dbReference>
<reference evidence="2" key="1">
    <citation type="submission" date="2016-12" db="EMBL/GenBank/DDBJ databases">
        <title>The genomes of Aspergillus section Nigri reveals drivers in fungal speciation.</title>
        <authorList>
            <consortium name="DOE Joint Genome Institute"/>
            <person name="Vesth T.C."/>
            <person name="Nybo J."/>
            <person name="Theobald S."/>
            <person name="Brandl J."/>
            <person name="Frisvad J.C."/>
            <person name="Nielsen K.F."/>
            <person name="Lyhne E.K."/>
            <person name="Kogle M.E."/>
            <person name="Kuo A."/>
            <person name="Riley R."/>
            <person name="Clum A."/>
            <person name="Nolan M."/>
            <person name="Lipzen A."/>
            <person name="Salamov A."/>
            <person name="Henrissat B."/>
            <person name="Wiebenga A."/>
            <person name="De Vries R.P."/>
            <person name="Grigoriev I.V."/>
            <person name="Mortensen U.H."/>
            <person name="Andersen M.R."/>
            <person name="Baker S.E."/>
        </authorList>
    </citation>
    <scope>NUCLEOTIDE SEQUENCE [LARGE SCALE GENOMIC DNA]</scope>
    <source>
        <strain evidence="2">CBS 115656</strain>
    </source>
</reference>